<evidence type="ECO:0000313" key="2">
    <source>
        <dbReference type="Proteomes" id="UP000189229"/>
    </source>
</evidence>
<gene>
    <name evidence="1" type="ORF">BZL30_9508</name>
</gene>
<proteinExistence type="predicted"/>
<accession>A0A1V3W8J2</accession>
<sequence length="60" mass="6320">MVSLLIVALTIWYYTINVNPQVSAEYGLYVGGGAPVRGGLLPVGGGRRDPAIDFTIRGGQ</sequence>
<dbReference type="EMBL" id="MVBM01000020">
    <property type="protein sequence ID" value="OOK63309.1"/>
    <property type="molecule type" value="Genomic_DNA"/>
</dbReference>
<evidence type="ECO:0000313" key="1">
    <source>
        <dbReference type="EMBL" id="OOK63309.1"/>
    </source>
</evidence>
<reference evidence="1 2" key="1">
    <citation type="submission" date="2017-02" db="EMBL/GenBank/DDBJ databases">
        <title>Complete genome sequences of Mycobacterium kansasii strains isolated from rhesus macaques.</title>
        <authorList>
            <person name="Panda A."/>
            <person name="Nagaraj S."/>
            <person name="Zhao X."/>
            <person name="Tettelin H."/>
            <person name="Detolla L.J."/>
        </authorList>
    </citation>
    <scope>NUCLEOTIDE SEQUENCE [LARGE SCALE GENOMIC DNA]</scope>
    <source>
        <strain evidence="1 2">11-3813</strain>
    </source>
</reference>
<name>A0A1V3W8J2_MYCKA</name>
<dbReference type="AlphaFoldDB" id="A0A1V3W8J2"/>
<comment type="caution">
    <text evidence="1">The sequence shown here is derived from an EMBL/GenBank/DDBJ whole genome shotgun (WGS) entry which is preliminary data.</text>
</comment>
<protein>
    <submittedName>
        <fullName evidence="1">Uncharacterized protein</fullName>
    </submittedName>
</protein>
<organism evidence="1 2">
    <name type="scientific">Mycobacterium kansasii</name>
    <dbReference type="NCBI Taxonomy" id="1768"/>
    <lineage>
        <taxon>Bacteria</taxon>
        <taxon>Bacillati</taxon>
        <taxon>Actinomycetota</taxon>
        <taxon>Actinomycetes</taxon>
        <taxon>Mycobacteriales</taxon>
        <taxon>Mycobacteriaceae</taxon>
        <taxon>Mycobacterium</taxon>
    </lineage>
</organism>
<dbReference type="Proteomes" id="UP000189229">
    <property type="component" value="Unassembled WGS sequence"/>
</dbReference>